<dbReference type="PANTHER" id="PTHR11733">
    <property type="entry name" value="ZINC METALLOPROTEASE FAMILY M13 NEPRILYSIN-RELATED"/>
    <property type="match status" value="1"/>
</dbReference>
<feature type="domain" description="Peptidase M13 N-terminal" evidence="9">
    <location>
        <begin position="54"/>
        <end position="441"/>
    </location>
</feature>
<keyword evidence="7" id="KW-0732">Signal</keyword>
<comment type="cofactor">
    <cofactor evidence="1">
        <name>Zn(2+)</name>
        <dbReference type="ChEBI" id="CHEBI:29105"/>
    </cofactor>
</comment>
<keyword evidence="3" id="KW-0479">Metal-binding</keyword>
<evidence type="ECO:0000256" key="7">
    <source>
        <dbReference type="SAM" id="SignalP"/>
    </source>
</evidence>
<feature type="domain" description="Peptidase M13 C-terminal" evidence="8">
    <location>
        <begin position="493"/>
        <end position="693"/>
    </location>
</feature>
<dbReference type="PATRIC" id="fig|1114963.3.peg.5"/>
<proteinExistence type="predicted"/>
<evidence type="ECO:0000256" key="6">
    <source>
        <dbReference type="ARBA" id="ARBA00023049"/>
    </source>
</evidence>
<dbReference type="InterPro" id="IPR042089">
    <property type="entry name" value="Peptidase_M13_dom_2"/>
</dbReference>
<evidence type="ECO:0000259" key="8">
    <source>
        <dbReference type="Pfam" id="PF01431"/>
    </source>
</evidence>
<name>A0A0J7Y944_9SPHN</name>
<dbReference type="InterPro" id="IPR008753">
    <property type="entry name" value="Peptidase_M13_N"/>
</dbReference>
<dbReference type="CDD" id="cd08662">
    <property type="entry name" value="M13"/>
    <property type="match status" value="1"/>
</dbReference>
<reference evidence="10 11" key="1">
    <citation type="journal article" date="2015" name="G3 (Bethesda)">
        <title>Insights into Ongoing Evolution of the Hexachlorocyclohexane Catabolic Pathway from Comparative Genomics of Ten Sphingomonadaceae Strains.</title>
        <authorList>
            <person name="Pearce S.L."/>
            <person name="Oakeshott J.G."/>
            <person name="Pandey G."/>
        </authorList>
    </citation>
    <scope>NUCLEOTIDE SEQUENCE [LARGE SCALE GENOMIC DNA]</scope>
    <source>
        <strain evidence="10 11">LL02</strain>
    </source>
</reference>
<dbReference type="Proteomes" id="UP000052268">
    <property type="component" value="Unassembled WGS sequence"/>
</dbReference>
<dbReference type="InterPro" id="IPR018497">
    <property type="entry name" value="Peptidase_M13_C"/>
</dbReference>
<evidence type="ECO:0000313" key="11">
    <source>
        <dbReference type="Proteomes" id="UP000052268"/>
    </source>
</evidence>
<keyword evidence="2" id="KW-0645">Protease</keyword>
<dbReference type="AlphaFoldDB" id="A0A0J7Y944"/>
<evidence type="ECO:0000256" key="5">
    <source>
        <dbReference type="ARBA" id="ARBA00022833"/>
    </source>
</evidence>
<evidence type="ECO:0000256" key="4">
    <source>
        <dbReference type="ARBA" id="ARBA00022801"/>
    </source>
</evidence>
<keyword evidence="6" id="KW-0482">Metalloprotease</keyword>
<keyword evidence="11" id="KW-1185">Reference proteome</keyword>
<dbReference type="GO" id="GO:0005886">
    <property type="term" value="C:plasma membrane"/>
    <property type="evidence" value="ECO:0007669"/>
    <property type="project" value="TreeGrafter"/>
</dbReference>
<dbReference type="SUPFAM" id="SSF55486">
    <property type="entry name" value="Metalloproteases ('zincins'), catalytic domain"/>
    <property type="match status" value="1"/>
</dbReference>
<evidence type="ECO:0000256" key="1">
    <source>
        <dbReference type="ARBA" id="ARBA00001947"/>
    </source>
</evidence>
<dbReference type="EMBL" id="JACU01000001">
    <property type="protein sequence ID" value="KMS60117.1"/>
    <property type="molecule type" value="Genomic_DNA"/>
</dbReference>
<feature type="chain" id="PRO_5005291977" evidence="7">
    <location>
        <begin position="22"/>
        <end position="696"/>
    </location>
</feature>
<dbReference type="InterPro" id="IPR024079">
    <property type="entry name" value="MetalloPept_cat_dom_sf"/>
</dbReference>
<dbReference type="Pfam" id="PF01431">
    <property type="entry name" value="Peptidase_M13"/>
    <property type="match status" value="1"/>
</dbReference>
<dbReference type="GO" id="GO:0016485">
    <property type="term" value="P:protein processing"/>
    <property type="evidence" value="ECO:0007669"/>
    <property type="project" value="TreeGrafter"/>
</dbReference>
<organism evidence="10 11">
    <name type="scientific">Novosphingobium barchaimii LL02</name>
    <dbReference type="NCBI Taxonomy" id="1114963"/>
    <lineage>
        <taxon>Bacteria</taxon>
        <taxon>Pseudomonadati</taxon>
        <taxon>Pseudomonadota</taxon>
        <taxon>Alphaproteobacteria</taxon>
        <taxon>Sphingomonadales</taxon>
        <taxon>Sphingomonadaceae</taxon>
        <taxon>Novosphingobium</taxon>
    </lineage>
</organism>
<accession>A0A0J7Y944</accession>
<feature type="signal peptide" evidence="7">
    <location>
        <begin position="1"/>
        <end position="21"/>
    </location>
</feature>
<dbReference type="GO" id="GO:0046872">
    <property type="term" value="F:metal ion binding"/>
    <property type="evidence" value="ECO:0007669"/>
    <property type="project" value="UniProtKB-KW"/>
</dbReference>
<keyword evidence="5" id="KW-0862">Zinc</keyword>
<evidence type="ECO:0000256" key="3">
    <source>
        <dbReference type="ARBA" id="ARBA00022723"/>
    </source>
</evidence>
<dbReference type="PANTHER" id="PTHR11733:SF211">
    <property type="entry name" value="OLIGOPEPTIDASE LIPOPROTEIN M13 FAMILY"/>
    <property type="match status" value="1"/>
</dbReference>
<dbReference type="InterPro" id="IPR000718">
    <property type="entry name" value="Peptidase_M13"/>
</dbReference>
<dbReference type="Gene3D" id="1.10.1380.10">
    <property type="entry name" value="Neutral endopeptidase , domain2"/>
    <property type="match status" value="1"/>
</dbReference>
<gene>
    <name evidence="10" type="ORF">V474_00040</name>
</gene>
<comment type="caution">
    <text evidence="10">The sequence shown here is derived from an EMBL/GenBank/DDBJ whole genome shotgun (WGS) entry which is preliminary data.</text>
</comment>
<dbReference type="Pfam" id="PF05649">
    <property type="entry name" value="Peptidase_M13_N"/>
    <property type="match status" value="1"/>
</dbReference>
<dbReference type="GO" id="GO:0004222">
    <property type="term" value="F:metalloendopeptidase activity"/>
    <property type="evidence" value="ECO:0007669"/>
    <property type="project" value="InterPro"/>
</dbReference>
<dbReference type="PROSITE" id="PS51885">
    <property type="entry name" value="NEPRILYSIN"/>
    <property type="match status" value="1"/>
</dbReference>
<dbReference type="OrthoDB" id="9775677at2"/>
<dbReference type="RefSeq" id="WP_059149561.1">
    <property type="nucleotide sequence ID" value="NZ_KQ130452.1"/>
</dbReference>
<protein>
    <submittedName>
        <fullName evidence="10">Peptidase M13</fullName>
    </submittedName>
</protein>
<evidence type="ECO:0000259" key="9">
    <source>
        <dbReference type="Pfam" id="PF05649"/>
    </source>
</evidence>
<sequence length="696" mass="76004">MHTTRLLTALMLTAAAPLTIAAADPTPKAATPMAATQTAATGIDEAAMDKSIKPGDEFYLFSNGTWLARANIPEDRSRIGSHTVAADETERQQMQLISGILAAKPAAGTDKARVADYWRAYMDTAAIDKVGLGPLKADLSRFAAIADQAQLVRVLGDQTESDLDLFNNNNDMATENLFGLFITKALKSDEVVPYLFQGGLGLPDREYYISNEARMVTLRGQYKAYVANLLRLSGIDQPEVRAGRILDLETKIAKAHASKADVADFTAGGTLWTRADFAKNAPGMDWDAYLTAARMPRQQSFDVYSPSSVTGIAALVASEPLDAWKDWLAFHRINANTDVLPTRIDALHFAFFDTALSGTPQQRTREKRALSSVNADLGNALGKLYVEAYFPPSAKHQVEEMATHIKHAFARRVDALDWMSPATRKEARAKLDGMVVSVGYPDTWLDYSMVTIKPGQAYANRMAAIRGKTLQQLAKLGKPQDRGEWWMNPQLVNAVNLPVQNALNFPAAILQKPFFDPAADLAANYGAIGAVIGHEISHSFDSSGAAVDATGTLRNWWTADDLAHFETQSQALVAQFDAYAPFPDLHLNGKLELGENGADVAGLVAAYDAYREALGGKELPVVGGYTGDQRFFIAYAQSWASKDREGALRRQVIGNAHAPGQYRTLTVRNVDAWYKAFNVTPGDALYLPPEKRVKLW</sequence>
<evidence type="ECO:0000313" key="10">
    <source>
        <dbReference type="EMBL" id="KMS60117.1"/>
    </source>
</evidence>
<keyword evidence="4" id="KW-0378">Hydrolase</keyword>
<evidence type="ECO:0000256" key="2">
    <source>
        <dbReference type="ARBA" id="ARBA00022670"/>
    </source>
</evidence>
<dbReference type="PRINTS" id="PR00786">
    <property type="entry name" value="NEPRILYSIN"/>
</dbReference>
<dbReference type="Gene3D" id="3.40.390.10">
    <property type="entry name" value="Collagenase (Catalytic Domain)"/>
    <property type="match status" value="1"/>
</dbReference>